<dbReference type="InterPro" id="IPR011250">
    <property type="entry name" value="OMP/PagP_B-barrel"/>
</dbReference>
<reference evidence="4 5" key="1">
    <citation type="submission" date="2020-01" db="EMBL/GenBank/DDBJ databases">
        <title>Draft Genome Sequence of Vibrio sp. strain OCN044, Isolated from a Healthy Coral at Palmyra Atoll.</title>
        <authorList>
            <person name="Videau P."/>
            <person name="Loughran R."/>
            <person name="Esquivel A."/>
            <person name="Deadmond M."/>
            <person name="Paddock B.E."/>
            <person name="Saw J.H."/>
            <person name="Ushijima B."/>
        </authorList>
    </citation>
    <scope>NUCLEOTIDE SEQUENCE [LARGE SCALE GENOMIC DNA]</scope>
    <source>
        <strain evidence="4 5">OCN044</strain>
    </source>
</reference>
<evidence type="ECO:0000259" key="3">
    <source>
        <dbReference type="Pfam" id="PF13505"/>
    </source>
</evidence>
<dbReference type="Gene3D" id="2.40.160.20">
    <property type="match status" value="1"/>
</dbReference>
<keyword evidence="1 2" id="KW-0732">Signal</keyword>
<dbReference type="SUPFAM" id="SSF56925">
    <property type="entry name" value="OMPA-like"/>
    <property type="match status" value="1"/>
</dbReference>
<name>A0A6L8LPM4_9VIBR</name>
<keyword evidence="5" id="KW-1185">Reference proteome</keyword>
<protein>
    <submittedName>
        <fullName evidence="4">Outer membrane beta-barrel protein</fullName>
    </submittedName>
</protein>
<feature type="domain" description="Outer membrane protein beta-barrel" evidence="3">
    <location>
        <begin position="13"/>
        <end position="189"/>
    </location>
</feature>
<feature type="chain" id="PRO_5026806396" evidence="2">
    <location>
        <begin position="25"/>
        <end position="193"/>
    </location>
</feature>
<organism evidence="4 5">
    <name type="scientific">Vibrio tetraodonis subsp. pristinus</name>
    <dbReference type="NCBI Taxonomy" id="2695891"/>
    <lineage>
        <taxon>Bacteria</taxon>
        <taxon>Pseudomonadati</taxon>
        <taxon>Pseudomonadota</taxon>
        <taxon>Gammaproteobacteria</taxon>
        <taxon>Vibrionales</taxon>
        <taxon>Vibrionaceae</taxon>
        <taxon>Vibrio</taxon>
    </lineage>
</organism>
<evidence type="ECO:0000256" key="1">
    <source>
        <dbReference type="ARBA" id="ARBA00022729"/>
    </source>
</evidence>
<evidence type="ECO:0000313" key="4">
    <source>
        <dbReference type="EMBL" id="MYM57984.1"/>
    </source>
</evidence>
<sequence length="193" mass="21444">MQNKTVKLFALGALAAATTFGASAENTYDYFVGFDAGVHLNSEIEATGLAAKLDRSEILGMSGGVTINDHHRIKMGLAYNPLEIDVEDGKEDRVDLKVSYDYLVPISEKLSWTVGGHVGYETFEDYDDGDSNEMNGFIYGLQTGLDYRFAKNWSVGGEIGRTFHHAERADESDALYVQIVDDYTVMTNIQYHF</sequence>
<proteinExistence type="predicted"/>
<dbReference type="InterPro" id="IPR027385">
    <property type="entry name" value="Beta-barrel_OMP"/>
</dbReference>
<feature type="signal peptide" evidence="2">
    <location>
        <begin position="1"/>
        <end position="24"/>
    </location>
</feature>
<evidence type="ECO:0000313" key="5">
    <source>
        <dbReference type="Proteomes" id="UP000478571"/>
    </source>
</evidence>
<dbReference type="RefSeq" id="WP_160926483.1">
    <property type="nucleotide sequence ID" value="NZ_WWEU01000001.1"/>
</dbReference>
<evidence type="ECO:0000256" key="2">
    <source>
        <dbReference type="SAM" id="SignalP"/>
    </source>
</evidence>
<gene>
    <name evidence="4" type="ORF">GTG28_01990</name>
</gene>
<dbReference type="EMBL" id="WWEU01000001">
    <property type="protein sequence ID" value="MYM57984.1"/>
    <property type="molecule type" value="Genomic_DNA"/>
</dbReference>
<accession>A0A6L8LPM4</accession>
<dbReference type="Proteomes" id="UP000478571">
    <property type="component" value="Unassembled WGS sequence"/>
</dbReference>
<comment type="caution">
    <text evidence="4">The sequence shown here is derived from an EMBL/GenBank/DDBJ whole genome shotgun (WGS) entry which is preliminary data.</text>
</comment>
<dbReference type="AlphaFoldDB" id="A0A6L8LPM4"/>
<dbReference type="Pfam" id="PF13505">
    <property type="entry name" value="OMP_b-brl"/>
    <property type="match status" value="1"/>
</dbReference>